<dbReference type="PANTHER" id="PTHR42852">
    <property type="entry name" value="THIOL:DISULFIDE INTERCHANGE PROTEIN DSBE"/>
    <property type="match status" value="1"/>
</dbReference>
<comment type="caution">
    <text evidence="2">The sequence shown here is derived from an EMBL/GenBank/DDBJ whole genome shotgun (WGS) entry which is preliminary data.</text>
</comment>
<evidence type="ECO:0000313" key="2">
    <source>
        <dbReference type="EMBL" id="MEA9354821.1"/>
    </source>
</evidence>
<dbReference type="Proteomes" id="UP001302274">
    <property type="component" value="Unassembled WGS sequence"/>
</dbReference>
<dbReference type="InterPro" id="IPR036249">
    <property type="entry name" value="Thioredoxin-like_sf"/>
</dbReference>
<organism evidence="2 3">
    <name type="scientific">Bacteriovorax antarcticus</name>
    <dbReference type="NCBI Taxonomy" id="3088717"/>
    <lineage>
        <taxon>Bacteria</taxon>
        <taxon>Pseudomonadati</taxon>
        <taxon>Bdellovibrionota</taxon>
        <taxon>Bacteriovoracia</taxon>
        <taxon>Bacteriovoracales</taxon>
        <taxon>Bacteriovoracaceae</taxon>
        <taxon>Bacteriovorax</taxon>
    </lineage>
</organism>
<reference evidence="2 3" key="1">
    <citation type="submission" date="2023-11" db="EMBL/GenBank/DDBJ databases">
        <title>A Novel Polar Bacteriovorax (B. antarcticus) Isolated from the Biocrust in Antarctica.</title>
        <authorList>
            <person name="Mun W."/>
            <person name="Choi S.Y."/>
            <person name="Mitchell R.J."/>
        </authorList>
    </citation>
    <scope>NUCLEOTIDE SEQUENCE [LARGE SCALE GENOMIC DNA]</scope>
    <source>
        <strain evidence="2 3">PP10</strain>
    </source>
</reference>
<evidence type="ECO:0000259" key="1">
    <source>
        <dbReference type="PROSITE" id="PS51352"/>
    </source>
</evidence>
<dbReference type="InterPro" id="IPR000866">
    <property type="entry name" value="AhpC/TSA"/>
</dbReference>
<gene>
    <name evidence="2" type="ORF">SHI21_01315</name>
</gene>
<dbReference type="InterPro" id="IPR050553">
    <property type="entry name" value="Thioredoxin_ResA/DsbE_sf"/>
</dbReference>
<dbReference type="SUPFAM" id="SSF52833">
    <property type="entry name" value="Thioredoxin-like"/>
    <property type="match status" value="1"/>
</dbReference>
<name>A0ABU5VP51_9BACT</name>
<dbReference type="RefSeq" id="WP_323574315.1">
    <property type="nucleotide sequence ID" value="NZ_JAYGJQ010000001.1"/>
</dbReference>
<dbReference type="Gene3D" id="3.40.30.10">
    <property type="entry name" value="Glutaredoxin"/>
    <property type="match status" value="1"/>
</dbReference>
<dbReference type="CDD" id="cd02966">
    <property type="entry name" value="TlpA_like_family"/>
    <property type="match status" value="1"/>
</dbReference>
<dbReference type="EMBL" id="JAYGJQ010000001">
    <property type="protein sequence ID" value="MEA9354821.1"/>
    <property type="molecule type" value="Genomic_DNA"/>
</dbReference>
<feature type="domain" description="Thioredoxin" evidence="1">
    <location>
        <begin position="36"/>
        <end position="183"/>
    </location>
</feature>
<dbReference type="PROSITE" id="PS51352">
    <property type="entry name" value="THIOREDOXIN_2"/>
    <property type="match status" value="1"/>
</dbReference>
<dbReference type="PANTHER" id="PTHR42852:SF13">
    <property type="entry name" value="PROTEIN DIPZ"/>
    <property type="match status" value="1"/>
</dbReference>
<protein>
    <submittedName>
        <fullName evidence="2">TlpA disulfide reductase family protein</fullName>
    </submittedName>
</protein>
<keyword evidence="3" id="KW-1185">Reference proteome</keyword>
<proteinExistence type="predicted"/>
<sequence length="184" mass="21155">MKKFLPLIIFAIVFATVLAGQVAFKMVNNIASVEKNPEYDQYEELFLHGSYKSIDGKSVEMTKINAPVVIYNFWASWCIPCLEEMPSMIALKKKFSPDQVQIIAFNTDEDDQLANIQKTMKKIDMKDEFTIVPDKESKLVTQFKISAIPVTIVYHRGKVVHFSNGPMDFNSEEFQEKMKEWVAN</sequence>
<evidence type="ECO:0000313" key="3">
    <source>
        <dbReference type="Proteomes" id="UP001302274"/>
    </source>
</evidence>
<dbReference type="Pfam" id="PF00578">
    <property type="entry name" value="AhpC-TSA"/>
    <property type="match status" value="1"/>
</dbReference>
<accession>A0ABU5VP51</accession>
<dbReference type="InterPro" id="IPR013766">
    <property type="entry name" value="Thioredoxin_domain"/>
</dbReference>